<evidence type="ECO:0000256" key="2">
    <source>
        <dbReference type="ARBA" id="ARBA00022679"/>
    </source>
</evidence>
<keyword evidence="1 5" id="KW-0673">Quorum sensing</keyword>
<dbReference type="PANTHER" id="PTHR39322">
    <property type="entry name" value="ACYL-HOMOSERINE-LACTONE SYNTHASE"/>
    <property type="match status" value="1"/>
</dbReference>
<keyword evidence="8" id="KW-1185">Reference proteome</keyword>
<evidence type="ECO:0000256" key="4">
    <source>
        <dbReference type="ARBA" id="ARBA00022929"/>
    </source>
</evidence>
<gene>
    <name evidence="7" type="ORF">SAMN05444370_11911</name>
</gene>
<organism evidence="7 8">
    <name type="scientific">Rubrimonas cliftonensis</name>
    <dbReference type="NCBI Taxonomy" id="89524"/>
    <lineage>
        <taxon>Bacteria</taxon>
        <taxon>Pseudomonadati</taxon>
        <taxon>Pseudomonadota</taxon>
        <taxon>Alphaproteobacteria</taxon>
        <taxon>Rhodobacterales</taxon>
        <taxon>Paracoccaceae</taxon>
        <taxon>Rubrimonas</taxon>
    </lineage>
</organism>
<dbReference type="Gene3D" id="3.40.630.30">
    <property type="match status" value="1"/>
</dbReference>
<evidence type="ECO:0000313" key="8">
    <source>
        <dbReference type="Proteomes" id="UP000198703"/>
    </source>
</evidence>
<dbReference type="Pfam" id="PF00765">
    <property type="entry name" value="Autoind_synth"/>
    <property type="match status" value="1"/>
</dbReference>
<comment type="similarity">
    <text evidence="5 6">Belongs to the autoinducer synthase family.</text>
</comment>
<dbReference type="Proteomes" id="UP000198703">
    <property type="component" value="Unassembled WGS sequence"/>
</dbReference>
<name>A0A1H4F6Q3_9RHOB</name>
<keyword evidence="2 6" id="KW-0808">Transferase</keyword>
<dbReference type="GO" id="GO:0007165">
    <property type="term" value="P:signal transduction"/>
    <property type="evidence" value="ECO:0007669"/>
    <property type="project" value="TreeGrafter"/>
</dbReference>
<dbReference type="EC" id="2.3.1.184" evidence="6"/>
<dbReference type="EMBL" id="FNQM01000019">
    <property type="protein sequence ID" value="SEA93035.1"/>
    <property type="molecule type" value="Genomic_DNA"/>
</dbReference>
<dbReference type="STRING" id="89524.SAMN05444370_11911"/>
<accession>A0A1H4F6Q3</accession>
<sequence length="234" mass="25938">MIKVVNAADLYRRPLLAASMFKDRAAQFKYRLGWDAVKLDDLGLEFDDYDALNPIYVMVEDENGEHCGSGRMMPTTGRTMIAEHFSDLTGGAPLSSPLIWEITRLCVSPRLDKSDPMTRRVPAALLYAGCDLALRSGVEFCTAVFFKPMLRVFKQAGFVPEVIGSRPSAEGEILAGLWEMTREATDQLAERAGVDPTIDLRYFPNEAHFGFDRAAVETKTAHITRTAPELAIAC</sequence>
<proteinExistence type="inferred from homology"/>
<dbReference type="InterPro" id="IPR001690">
    <property type="entry name" value="Autoind_synthase"/>
</dbReference>
<dbReference type="PROSITE" id="PS51187">
    <property type="entry name" value="AUTOINDUCER_SYNTH_2"/>
    <property type="match status" value="1"/>
</dbReference>
<protein>
    <recommendedName>
        <fullName evidence="6">Acyl-homoserine-lactone synthase</fullName>
        <ecNumber evidence="6">2.3.1.184</ecNumber>
    </recommendedName>
    <alternativeName>
        <fullName evidence="6">Autoinducer synthesis protein</fullName>
    </alternativeName>
</protein>
<dbReference type="SUPFAM" id="SSF55729">
    <property type="entry name" value="Acyl-CoA N-acyltransferases (Nat)"/>
    <property type="match status" value="1"/>
</dbReference>
<evidence type="ECO:0000256" key="1">
    <source>
        <dbReference type="ARBA" id="ARBA00022654"/>
    </source>
</evidence>
<dbReference type="PRINTS" id="PR01549">
    <property type="entry name" value="AUTOINDCRSYN"/>
</dbReference>
<dbReference type="PANTHER" id="PTHR39322:SF1">
    <property type="entry name" value="ISOVALERYL-HOMOSERINE LACTONE SYNTHASE"/>
    <property type="match status" value="1"/>
</dbReference>
<dbReference type="GO" id="GO:0009372">
    <property type="term" value="P:quorum sensing"/>
    <property type="evidence" value="ECO:0007669"/>
    <property type="project" value="UniProtKB-UniRule"/>
</dbReference>
<dbReference type="AlphaFoldDB" id="A0A1H4F6Q3"/>
<dbReference type="InterPro" id="IPR016181">
    <property type="entry name" value="Acyl_CoA_acyltransferase"/>
</dbReference>
<comment type="catalytic activity">
    <reaction evidence="6">
        <text>a fatty acyl-[ACP] + S-adenosyl-L-methionine = an N-acyl-L-homoserine lactone + S-methyl-5'-thioadenosine + holo-[ACP] + H(+)</text>
        <dbReference type="Rhea" id="RHEA:10096"/>
        <dbReference type="Rhea" id="RHEA-COMP:9685"/>
        <dbReference type="Rhea" id="RHEA-COMP:14125"/>
        <dbReference type="ChEBI" id="CHEBI:15378"/>
        <dbReference type="ChEBI" id="CHEBI:17509"/>
        <dbReference type="ChEBI" id="CHEBI:55474"/>
        <dbReference type="ChEBI" id="CHEBI:59789"/>
        <dbReference type="ChEBI" id="CHEBI:64479"/>
        <dbReference type="ChEBI" id="CHEBI:138651"/>
        <dbReference type="EC" id="2.3.1.184"/>
    </reaction>
</comment>
<keyword evidence="3 6" id="KW-0949">S-adenosyl-L-methionine</keyword>
<dbReference type="GO" id="GO:0061579">
    <property type="term" value="F:N-acyl homoserine lactone synthase activity"/>
    <property type="evidence" value="ECO:0007669"/>
    <property type="project" value="UniProtKB-UniRule"/>
</dbReference>
<evidence type="ECO:0000256" key="5">
    <source>
        <dbReference type="PROSITE-ProRule" id="PRU00533"/>
    </source>
</evidence>
<keyword evidence="4 5" id="KW-0071">Autoinducer synthesis</keyword>
<dbReference type="RefSeq" id="WP_093255759.1">
    <property type="nucleotide sequence ID" value="NZ_FNQM01000019.1"/>
</dbReference>
<evidence type="ECO:0000256" key="6">
    <source>
        <dbReference type="RuleBase" id="RU361135"/>
    </source>
</evidence>
<evidence type="ECO:0000313" key="7">
    <source>
        <dbReference type="EMBL" id="SEA93035.1"/>
    </source>
</evidence>
<evidence type="ECO:0000256" key="3">
    <source>
        <dbReference type="ARBA" id="ARBA00022691"/>
    </source>
</evidence>
<reference evidence="7 8" key="1">
    <citation type="submission" date="2016-10" db="EMBL/GenBank/DDBJ databases">
        <authorList>
            <person name="de Groot N.N."/>
        </authorList>
    </citation>
    <scope>NUCLEOTIDE SEQUENCE [LARGE SCALE GENOMIC DNA]</scope>
    <source>
        <strain evidence="7 8">DSM 15345</strain>
    </source>
</reference>
<dbReference type="OrthoDB" id="6169313at2"/>